<gene>
    <name evidence="7" type="ORF">GA0061074_101133</name>
</gene>
<evidence type="ECO:0008006" key="9">
    <source>
        <dbReference type="Google" id="ProtNLM"/>
    </source>
</evidence>
<evidence type="ECO:0000256" key="1">
    <source>
        <dbReference type="ARBA" id="ARBA00004141"/>
    </source>
</evidence>
<dbReference type="Proteomes" id="UP000199268">
    <property type="component" value="Unassembled WGS sequence"/>
</dbReference>
<accession>A0A1C3YU18</accession>
<feature type="transmembrane region" description="Helical" evidence="6">
    <location>
        <begin position="26"/>
        <end position="49"/>
    </location>
</feature>
<evidence type="ECO:0000256" key="5">
    <source>
        <dbReference type="ARBA" id="ARBA00023136"/>
    </source>
</evidence>
<feature type="transmembrane region" description="Helical" evidence="6">
    <location>
        <begin position="113"/>
        <end position="133"/>
    </location>
</feature>
<comment type="subcellular location">
    <subcellularLocation>
        <location evidence="1">Membrane</location>
        <topology evidence="1">Multi-pass membrane protein</topology>
    </subcellularLocation>
</comment>
<evidence type="ECO:0000256" key="4">
    <source>
        <dbReference type="ARBA" id="ARBA00022989"/>
    </source>
</evidence>
<dbReference type="PANTHER" id="PTHR23291:SF50">
    <property type="entry name" value="PROTEIN LIFEGUARD 4"/>
    <property type="match status" value="1"/>
</dbReference>
<dbReference type="CDD" id="cd10432">
    <property type="entry name" value="BI-1-like_bacterial"/>
    <property type="match status" value="1"/>
</dbReference>
<organism evidence="7 8">
    <name type="scientific">Weissella bombi</name>
    <dbReference type="NCBI Taxonomy" id="1505725"/>
    <lineage>
        <taxon>Bacteria</taxon>
        <taxon>Bacillati</taxon>
        <taxon>Bacillota</taxon>
        <taxon>Bacilli</taxon>
        <taxon>Lactobacillales</taxon>
        <taxon>Lactobacillaceae</taxon>
        <taxon>Weissella</taxon>
    </lineage>
</organism>
<feature type="transmembrane region" description="Helical" evidence="6">
    <location>
        <begin position="169"/>
        <end position="188"/>
    </location>
</feature>
<proteinExistence type="inferred from homology"/>
<protein>
    <recommendedName>
        <fullName evidence="9">Modulator of FtsH protease</fullName>
    </recommendedName>
</protein>
<feature type="transmembrane region" description="Helical" evidence="6">
    <location>
        <begin position="55"/>
        <end position="76"/>
    </location>
</feature>
<feature type="transmembrane region" description="Helical" evidence="6">
    <location>
        <begin position="209"/>
        <end position="229"/>
    </location>
</feature>
<name>A0A1C3YU18_9LACO</name>
<comment type="similarity">
    <text evidence="2 6">Belongs to the BI1 family.</text>
</comment>
<dbReference type="PANTHER" id="PTHR23291">
    <property type="entry name" value="BAX INHIBITOR-RELATED"/>
    <property type="match status" value="1"/>
</dbReference>
<dbReference type="AlphaFoldDB" id="A0A1C3YU18"/>
<evidence type="ECO:0000256" key="3">
    <source>
        <dbReference type="ARBA" id="ARBA00022692"/>
    </source>
</evidence>
<dbReference type="InterPro" id="IPR006214">
    <property type="entry name" value="Bax_inhibitor_1-related"/>
</dbReference>
<keyword evidence="4 6" id="KW-1133">Transmembrane helix</keyword>
<dbReference type="RefSeq" id="WP_092461179.1">
    <property type="nucleotide sequence ID" value="NZ_BJEE01000002.1"/>
</dbReference>
<evidence type="ECO:0000256" key="2">
    <source>
        <dbReference type="ARBA" id="ARBA00010350"/>
    </source>
</evidence>
<dbReference type="STRING" id="1505725.GA0061074_101133"/>
<keyword evidence="8" id="KW-1185">Reference proteome</keyword>
<dbReference type="Pfam" id="PF01027">
    <property type="entry name" value="Bax1-I"/>
    <property type="match status" value="1"/>
</dbReference>
<feature type="transmembrane region" description="Helical" evidence="6">
    <location>
        <begin position="88"/>
        <end position="107"/>
    </location>
</feature>
<keyword evidence="3 6" id="KW-0812">Transmembrane</keyword>
<sequence length="239" mass="26313">MNNFEQQEPRLVNPDASGLNNFFKKVYLYMALALMVTAATAYIGATVFAAPIVRIFSSPISSLIIFGIMMGFVWIFSSRVYKNPAQAFGMLMGFAVLNGFTFTVIGLTINFGLIALAFFTTAFLFVGMAAYGYFTKKSLASLSSILFGSLIALIIGGIINLFFFSSAVYFFLSVVGILVFAVMTAYDMNRLKALYLEHGEKSAQLTQGLAVSGALNLYMDFINLFIYILQLFTSFSSRD</sequence>
<feature type="transmembrane region" description="Helical" evidence="6">
    <location>
        <begin position="145"/>
        <end position="163"/>
    </location>
</feature>
<evidence type="ECO:0000313" key="8">
    <source>
        <dbReference type="Proteomes" id="UP000199268"/>
    </source>
</evidence>
<dbReference type="GO" id="GO:0005886">
    <property type="term" value="C:plasma membrane"/>
    <property type="evidence" value="ECO:0007669"/>
    <property type="project" value="TreeGrafter"/>
</dbReference>
<dbReference type="OrthoDB" id="9793828at2"/>
<evidence type="ECO:0000313" key="7">
    <source>
        <dbReference type="EMBL" id="SCB73605.1"/>
    </source>
</evidence>
<dbReference type="EMBL" id="FMAO01000001">
    <property type="protein sequence ID" value="SCB73605.1"/>
    <property type="molecule type" value="Genomic_DNA"/>
</dbReference>
<evidence type="ECO:0000256" key="6">
    <source>
        <dbReference type="RuleBase" id="RU004379"/>
    </source>
</evidence>
<reference evidence="8" key="1">
    <citation type="submission" date="2016-08" db="EMBL/GenBank/DDBJ databases">
        <authorList>
            <person name="Varghese N."/>
            <person name="Submissions Spin"/>
        </authorList>
    </citation>
    <scope>NUCLEOTIDE SEQUENCE [LARGE SCALE GENOMIC DNA]</scope>
    <source>
        <strain evidence="8">R-53094</strain>
    </source>
</reference>
<keyword evidence="5 6" id="KW-0472">Membrane</keyword>